<accession>A0A9X0QF76</accession>
<keyword evidence="2" id="KW-1185">Reference proteome</keyword>
<protein>
    <recommendedName>
        <fullName evidence="3">Transposase</fullName>
    </recommendedName>
</protein>
<dbReference type="Proteomes" id="UP000535182">
    <property type="component" value="Unassembled WGS sequence"/>
</dbReference>
<proteinExistence type="predicted"/>
<sequence>MSFRKHTFLPLDDYLYAMQTTIPALTRCSLHRCLESRESAARPKWKGPAKRKKFDTYPIGFFHIDLAEVRTAEGRLYLFDFIGAYNFARRLKTVKGGLHTNTSAHAGKKN</sequence>
<dbReference type="AlphaFoldDB" id="A0A9X0QF76"/>
<reference evidence="1 2" key="1">
    <citation type="submission" date="2020-08" db="EMBL/GenBank/DDBJ databases">
        <title>Genomic Encyclopedia of Type Strains, Phase IV (KMG-V): Genome sequencing to study the core and pangenomes of soil and plant-associated prokaryotes.</title>
        <authorList>
            <person name="Whitman W."/>
        </authorList>
    </citation>
    <scope>NUCLEOTIDE SEQUENCE [LARGE SCALE GENOMIC DNA]</scope>
    <source>
        <strain evidence="1 2">X5P2</strain>
    </source>
</reference>
<comment type="caution">
    <text evidence="1">The sequence shown here is derived from an EMBL/GenBank/DDBJ whole genome shotgun (WGS) entry which is preliminary data.</text>
</comment>
<gene>
    <name evidence="1" type="ORF">HDF14_002745</name>
</gene>
<evidence type="ECO:0000313" key="2">
    <source>
        <dbReference type="Proteomes" id="UP000535182"/>
    </source>
</evidence>
<evidence type="ECO:0000313" key="1">
    <source>
        <dbReference type="EMBL" id="MBB5329129.1"/>
    </source>
</evidence>
<name>A0A9X0QF76_9BACT</name>
<evidence type="ECO:0008006" key="3">
    <source>
        <dbReference type="Google" id="ProtNLM"/>
    </source>
</evidence>
<dbReference type="EMBL" id="JACHEB010000005">
    <property type="protein sequence ID" value="MBB5329129.1"/>
    <property type="molecule type" value="Genomic_DNA"/>
</dbReference>
<organism evidence="1 2">
    <name type="scientific">Tunturiibacter gelidiferens</name>
    <dbReference type="NCBI Taxonomy" id="3069689"/>
    <lineage>
        <taxon>Bacteria</taxon>
        <taxon>Pseudomonadati</taxon>
        <taxon>Acidobacteriota</taxon>
        <taxon>Terriglobia</taxon>
        <taxon>Terriglobales</taxon>
        <taxon>Acidobacteriaceae</taxon>
        <taxon>Tunturiibacter</taxon>
    </lineage>
</organism>